<dbReference type="SUPFAM" id="SSF46955">
    <property type="entry name" value="Putative DNA-binding domain"/>
    <property type="match status" value="1"/>
</dbReference>
<dbReference type="Gene3D" id="1.10.238.160">
    <property type="match status" value="1"/>
</dbReference>
<dbReference type="Proteomes" id="UP000568888">
    <property type="component" value="Unassembled WGS sequence"/>
</dbReference>
<dbReference type="AlphaFoldDB" id="A0A6V8MTE5"/>
<name>A0A6V8MTE5_9BACT</name>
<accession>A0A6V8MTE5</accession>
<evidence type="ECO:0008006" key="3">
    <source>
        <dbReference type="Google" id="ProtNLM"/>
    </source>
</evidence>
<reference evidence="2" key="1">
    <citation type="submission" date="2020-06" db="EMBL/GenBank/DDBJ databases">
        <title>Draft genomic sequecing of Geomonas sp. Red736.</title>
        <authorList>
            <person name="Itoh H."/>
            <person name="Xu Z.X."/>
            <person name="Ushijima N."/>
            <person name="Masuda Y."/>
            <person name="Shiratori Y."/>
            <person name="Senoo K."/>
        </authorList>
    </citation>
    <scope>NUCLEOTIDE SEQUENCE [LARGE SCALE GENOMIC DNA]</scope>
    <source>
        <strain evidence="2">Red736</strain>
    </source>
</reference>
<dbReference type="PANTHER" id="PTHR36154">
    <property type="entry name" value="DNA-BINDING TRANSCRIPTIONAL ACTIVATOR ALPA"/>
    <property type="match status" value="1"/>
</dbReference>
<dbReference type="InterPro" id="IPR010260">
    <property type="entry name" value="AlpA"/>
</dbReference>
<dbReference type="Pfam" id="PF05930">
    <property type="entry name" value="Phage_AlpA"/>
    <property type="match status" value="1"/>
</dbReference>
<gene>
    <name evidence="1" type="ORF">GMPD_10830</name>
</gene>
<dbReference type="PANTHER" id="PTHR36154:SF1">
    <property type="entry name" value="DNA-BINDING TRANSCRIPTIONAL ACTIVATOR ALPA"/>
    <property type="match status" value="1"/>
</dbReference>
<protein>
    <recommendedName>
        <fullName evidence="3">Transcriptional regulator</fullName>
    </recommendedName>
</protein>
<dbReference type="InterPro" id="IPR052931">
    <property type="entry name" value="Prophage_regulatory_activator"/>
</dbReference>
<comment type="caution">
    <text evidence="1">The sequence shown here is derived from an EMBL/GenBank/DDBJ whole genome shotgun (WGS) entry which is preliminary data.</text>
</comment>
<dbReference type="InterPro" id="IPR009061">
    <property type="entry name" value="DNA-bd_dom_put_sf"/>
</dbReference>
<dbReference type="EMBL" id="BLXY01000001">
    <property type="protein sequence ID" value="GFO63164.1"/>
    <property type="molecule type" value="Genomic_DNA"/>
</dbReference>
<dbReference type="RefSeq" id="WP_183345870.1">
    <property type="nucleotide sequence ID" value="NZ_BLXY01000001.1"/>
</dbReference>
<evidence type="ECO:0000313" key="2">
    <source>
        <dbReference type="Proteomes" id="UP000568888"/>
    </source>
</evidence>
<proteinExistence type="predicted"/>
<sequence length="100" mass="11480">MEADKVIRRRELLQMIGVSAATQWRLEKAGLFPRRIRVGRGAVGWHLAEVEEWLKSRDRVERHMVQRTSGRRAADRALREGVLDFREVASPSSGVSLDRT</sequence>
<organism evidence="1 2">
    <name type="scientific">Geomonas paludis</name>
    <dbReference type="NCBI Taxonomy" id="2740185"/>
    <lineage>
        <taxon>Bacteria</taxon>
        <taxon>Pseudomonadati</taxon>
        <taxon>Thermodesulfobacteriota</taxon>
        <taxon>Desulfuromonadia</taxon>
        <taxon>Geobacterales</taxon>
        <taxon>Geobacteraceae</taxon>
        <taxon>Geomonas</taxon>
    </lineage>
</organism>
<evidence type="ECO:0000313" key="1">
    <source>
        <dbReference type="EMBL" id="GFO63164.1"/>
    </source>
</evidence>